<dbReference type="EC" id="4.2.1.33" evidence="10"/>
<comment type="subunit">
    <text evidence="5 10">Heterodimer of LeuC and LeuD.</text>
</comment>
<evidence type="ECO:0000256" key="10">
    <source>
        <dbReference type="HAMAP-Rule" id="MF_01031"/>
    </source>
</evidence>
<dbReference type="InterPro" id="IPR050075">
    <property type="entry name" value="LeuD"/>
</dbReference>
<comment type="caution">
    <text evidence="12">The sequence shown here is derived from an EMBL/GenBank/DDBJ whole genome shotgun (WGS) entry which is preliminary data.</text>
</comment>
<dbReference type="PANTHER" id="PTHR43345:SF5">
    <property type="entry name" value="3-ISOPROPYLMALATE DEHYDRATASE SMALL SUBUNIT"/>
    <property type="match status" value="1"/>
</dbReference>
<accession>A0ABW0KYD9</accession>
<dbReference type="PANTHER" id="PTHR43345">
    <property type="entry name" value="3-ISOPROPYLMALATE DEHYDRATASE SMALL SUBUNIT 2-RELATED-RELATED"/>
    <property type="match status" value="1"/>
</dbReference>
<dbReference type="InterPro" id="IPR000573">
    <property type="entry name" value="AconitaseA/IPMdHydase_ssu_swvl"/>
</dbReference>
<gene>
    <name evidence="10 12" type="primary">leuD</name>
    <name evidence="12" type="ORF">ACFPN5_01310</name>
</gene>
<evidence type="ECO:0000256" key="1">
    <source>
        <dbReference type="ARBA" id="ARBA00000491"/>
    </source>
</evidence>
<organism evidence="12 13">
    <name type="scientific">Massilia niabensis</name>
    <dbReference type="NCBI Taxonomy" id="544910"/>
    <lineage>
        <taxon>Bacteria</taxon>
        <taxon>Pseudomonadati</taxon>
        <taxon>Pseudomonadota</taxon>
        <taxon>Betaproteobacteria</taxon>
        <taxon>Burkholderiales</taxon>
        <taxon>Oxalobacteraceae</taxon>
        <taxon>Telluria group</taxon>
        <taxon>Massilia</taxon>
    </lineage>
</organism>
<keyword evidence="13" id="KW-1185">Reference proteome</keyword>
<proteinExistence type="inferred from homology"/>
<dbReference type="GO" id="GO:0003861">
    <property type="term" value="F:3-isopropylmalate dehydratase activity"/>
    <property type="evidence" value="ECO:0007669"/>
    <property type="project" value="UniProtKB-EC"/>
</dbReference>
<evidence type="ECO:0000256" key="3">
    <source>
        <dbReference type="ARBA" id="ARBA00004729"/>
    </source>
</evidence>
<dbReference type="InterPro" id="IPR004431">
    <property type="entry name" value="3-IsopropMal_deHydase_ssu"/>
</dbReference>
<feature type="domain" description="Aconitase A/isopropylmalate dehydratase small subunit swivel" evidence="11">
    <location>
        <begin position="11"/>
        <end position="122"/>
    </location>
</feature>
<evidence type="ECO:0000256" key="6">
    <source>
        <dbReference type="ARBA" id="ARBA00022430"/>
    </source>
</evidence>
<dbReference type="RefSeq" id="WP_379779301.1">
    <property type="nucleotide sequence ID" value="NZ_JBHSMU010000003.1"/>
</dbReference>
<evidence type="ECO:0000313" key="12">
    <source>
        <dbReference type="EMBL" id="MFC5458444.1"/>
    </source>
</evidence>
<dbReference type="SUPFAM" id="SSF52016">
    <property type="entry name" value="LeuD/IlvD-like"/>
    <property type="match status" value="1"/>
</dbReference>
<keyword evidence="9 10" id="KW-0100">Branched-chain amino acid biosynthesis</keyword>
<comment type="similarity">
    <text evidence="4 10">Belongs to the LeuD family. LeuD type 1 subfamily.</text>
</comment>
<dbReference type="NCBIfam" id="TIGR00171">
    <property type="entry name" value="leuD"/>
    <property type="match status" value="1"/>
</dbReference>
<keyword evidence="6 10" id="KW-0432">Leucine biosynthesis</keyword>
<dbReference type="InterPro" id="IPR015928">
    <property type="entry name" value="Aconitase/3IPM_dehydase_swvl"/>
</dbReference>
<dbReference type="Pfam" id="PF00694">
    <property type="entry name" value="Aconitase_C"/>
    <property type="match status" value="1"/>
</dbReference>
<reference evidence="13" key="1">
    <citation type="journal article" date="2019" name="Int. J. Syst. Evol. Microbiol.">
        <title>The Global Catalogue of Microorganisms (GCM) 10K type strain sequencing project: providing services to taxonomists for standard genome sequencing and annotation.</title>
        <authorList>
            <consortium name="The Broad Institute Genomics Platform"/>
            <consortium name="The Broad Institute Genome Sequencing Center for Infectious Disease"/>
            <person name="Wu L."/>
            <person name="Ma J."/>
        </authorList>
    </citation>
    <scope>NUCLEOTIDE SEQUENCE [LARGE SCALE GENOMIC DNA]</scope>
    <source>
        <strain evidence="13">KACC 12649</strain>
    </source>
</reference>
<evidence type="ECO:0000256" key="2">
    <source>
        <dbReference type="ARBA" id="ARBA00002695"/>
    </source>
</evidence>
<evidence type="ECO:0000256" key="8">
    <source>
        <dbReference type="ARBA" id="ARBA00023239"/>
    </source>
</evidence>
<protein>
    <recommendedName>
        <fullName evidence="10">3-isopropylmalate dehydratase small subunit</fullName>
        <ecNumber evidence="10">4.2.1.33</ecNumber>
    </recommendedName>
    <alternativeName>
        <fullName evidence="10">Alpha-IPM isomerase</fullName>
        <shortName evidence="10">IPMI</shortName>
    </alternativeName>
    <alternativeName>
        <fullName evidence="10">Isopropylmalate isomerase</fullName>
    </alternativeName>
</protein>
<dbReference type="Proteomes" id="UP001596050">
    <property type="component" value="Unassembled WGS sequence"/>
</dbReference>
<dbReference type="HAMAP" id="MF_01031">
    <property type="entry name" value="LeuD_type1"/>
    <property type="match status" value="1"/>
</dbReference>
<dbReference type="EMBL" id="JBHSMU010000003">
    <property type="protein sequence ID" value="MFC5458444.1"/>
    <property type="molecule type" value="Genomic_DNA"/>
</dbReference>
<comment type="catalytic activity">
    <reaction evidence="1 10">
        <text>(2R,3S)-3-isopropylmalate = (2S)-2-isopropylmalate</text>
        <dbReference type="Rhea" id="RHEA:32287"/>
        <dbReference type="ChEBI" id="CHEBI:1178"/>
        <dbReference type="ChEBI" id="CHEBI:35121"/>
        <dbReference type="EC" id="4.2.1.33"/>
    </reaction>
</comment>
<comment type="function">
    <text evidence="2 10">Catalyzes the isomerization between 2-isopropylmalate and 3-isopropylmalate, via the formation of 2-isopropylmaleate.</text>
</comment>
<name>A0ABW0KYD9_9BURK</name>
<evidence type="ECO:0000259" key="11">
    <source>
        <dbReference type="Pfam" id="PF00694"/>
    </source>
</evidence>
<evidence type="ECO:0000256" key="9">
    <source>
        <dbReference type="ARBA" id="ARBA00023304"/>
    </source>
</evidence>
<dbReference type="CDD" id="cd01577">
    <property type="entry name" value="IPMI_Swivel"/>
    <property type="match status" value="1"/>
</dbReference>
<dbReference type="NCBIfam" id="NF002458">
    <property type="entry name" value="PRK01641.1"/>
    <property type="match status" value="1"/>
</dbReference>
<evidence type="ECO:0000256" key="7">
    <source>
        <dbReference type="ARBA" id="ARBA00022605"/>
    </source>
</evidence>
<comment type="pathway">
    <text evidence="3 10">Amino-acid biosynthesis; L-leucine biosynthesis; L-leucine from 3-methyl-2-oxobutanoate: step 2/4.</text>
</comment>
<evidence type="ECO:0000256" key="4">
    <source>
        <dbReference type="ARBA" id="ARBA00009845"/>
    </source>
</evidence>
<evidence type="ECO:0000313" key="13">
    <source>
        <dbReference type="Proteomes" id="UP001596050"/>
    </source>
</evidence>
<evidence type="ECO:0000256" key="5">
    <source>
        <dbReference type="ARBA" id="ARBA00011271"/>
    </source>
</evidence>
<sequence>MRNNISNSAIIEGIAAPLPIANLDTDQIMPKQFLRGIDKAGLDRGVLYDLRFDGQGSPRPDFVLNLPAYAGAPILLGGANFGCGSSREHAVWGLQQAGVRAVIASSFGEIFYSNAMNNGLMLATVSEEDMGHLFAEAAASSSPLRVRIDVEQLQVASATGTASFTLSDRHRRMFMDGLDMLGASLLHLPAIEAFAERWHEANPWLKNVASLARARIDGDQLRPGTISTPISSASASSSP</sequence>
<dbReference type="Gene3D" id="3.20.19.10">
    <property type="entry name" value="Aconitase, domain 4"/>
    <property type="match status" value="1"/>
</dbReference>
<keyword evidence="8 10" id="KW-0456">Lyase</keyword>
<keyword evidence="7 10" id="KW-0028">Amino-acid biosynthesis</keyword>
<dbReference type="InterPro" id="IPR033940">
    <property type="entry name" value="IPMI_Swivel"/>
</dbReference>